<dbReference type="GO" id="GO:0005829">
    <property type="term" value="C:cytosol"/>
    <property type="evidence" value="ECO:0007669"/>
    <property type="project" value="TreeGrafter"/>
</dbReference>
<dbReference type="InterPro" id="IPR000485">
    <property type="entry name" value="AsnC-type_HTH_dom"/>
</dbReference>
<dbReference type="SUPFAM" id="SSF54909">
    <property type="entry name" value="Dimeric alpha+beta barrel"/>
    <property type="match status" value="2"/>
</dbReference>
<dbReference type="OrthoDB" id="4050641at2"/>
<feature type="domain" description="HTH asnC-type" evidence="4">
    <location>
        <begin position="182"/>
        <end position="242"/>
    </location>
</feature>
<organism evidence="5 6">
    <name type="scientific">Jiangella asiatica</name>
    <dbReference type="NCBI Taxonomy" id="2530372"/>
    <lineage>
        <taxon>Bacteria</taxon>
        <taxon>Bacillati</taxon>
        <taxon>Actinomycetota</taxon>
        <taxon>Actinomycetes</taxon>
        <taxon>Jiangellales</taxon>
        <taxon>Jiangellaceae</taxon>
        <taxon>Jiangella</taxon>
    </lineage>
</organism>
<proteinExistence type="predicted"/>
<comment type="caution">
    <text evidence="5">The sequence shown here is derived from an EMBL/GenBank/DDBJ whole genome shotgun (WGS) entry which is preliminary data.</text>
</comment>
<dbReference type="Gene3D" id="1.10.10.10">
    <property type="entry name" value="Winged helix-like DNA-binding domain superfamily/Winged helix DNA-binding domain"/>
    <property type="match status" value="2"/>
</dbReference>
<dbReference type="Pfam" id="PF13412">
    <property type="entry name" value="HTH_24"/>
    <property type="match status" value="1"/>
</dbReference>
<keyword evidence="2" id="KW-0238">DNA-binding</keyword>
<keyword evidence="1" id="KW-0805">Transcription regulation</keyword>
<dbReference type="PRINTS" id="PR00033">
    <property type="entry name" value="HTHASNC"/>
</dbReference>
<dbReference type="PROSITE" id="PS50956">
    <property type="entry name" value="HTH_ASNC_2"/>
    <property type="match status" value="1"/>
</dbReference>
<evidence type="ECO:0000259" key="4">
    <source>
        <dbReference type="PROSITE" id="PS50956"/>
    </source>
</evidence>
<keyword evidence="6" id="KW-1185">Reference proteome</keyword>
<dbReference type="InterPro" id="IPR036388">
    <property type="entry name" value="WH-like_DNA-bd_sf"/>
</dbReference>
<gene>
    <name evidence="5" type="ORF">E1269_19170</name>
</gene>
<accession>A0A4R5DBI1</accession>
<evidence type="ECO:0000313" key="6">
    <source>
        <dbReference type="Proteomes" id="UP000294739"/>
    </source>
</evidence>
<dbReference type="PANTHER" id="PTHR30154:SF34">
    <property type="entry name" value="TRANSCRIPTIONAL REGULATOR AZLB"/>
    <property type="match status" value="1"/>
</dbReference>
<protein>
    <submittedName>
        <fullName evidence="5">Lrp/AsnC family transcriptional regulator</fullName>
    </submittedName>
</protein>
<sequence length="337" mass="36662">MESARVDDLDRRVIAALLAHPRATHATIGQAVSSSEATVSRRIARLRRQGAVRVVGALDSQLSHRARSVFVRLRCAPGAADELARPLALWHETGSVKVLTGSVDCVAELAYTSNEHLYRLMMHRLPQLEGVTATFSNQVIRRFSTPHGWNPGILPDETVTALRAERRDRWAERPEPDEVVPMSPLDERVLGELIGDGRMSWQDLAGRCGVTPSTARRRAEALMARGFLRMRTVVEPEVLGLTVNAFVWLTINPTKIGLAGEMLARNRNVIMIAATTGDRNLCGEIAVANDSALYDFLSETVGHLPGLIHADVAVALRTVKRAGMVAPDVVPVGGGIS</sequence>
<name>A0A4R5DBI1_9ACTN</name>
<dbReference type="Pfam" id="PF13404">
    <property type="entry name" value="HTH_AsnC-type"/>
    <property type="match status" value="1"/>
</dbReference>
<evidence type="ECO:0000256" key="2">
    <source>
        <dbReference type="ARBA" id="ARBA00023125"/>
    </source>
</evidence>
<dbReference type="InterPro" id="IPR019887">
    <property type="entry name" value="Tscrpt_reg_AsnC/Lrp_C"/>
</dbReference>
<dbReference type="Proteomes" id="UP000294739">
    <property type="component" value="Unassembled WGS sequence"/>
</dbReference>
<dbReference type="RefSeq" id="WP_131897451.1">
    <property type="nucleotide sequence ID" value="NZ_SMKZ01000029.1"/>
</dbReference>
<dbReference type="InterPro" id="IPR036390">
    <property type="entry name" value="WH_DNA-bd_sf"/>
</dbReference>
<dbReference type="Pfam" id="PF01037">
    <property type="entry name" value="AsnC_trans_reg"/>
    <property type="match status" value="1"/>
</dbReference>
<dbReference type="GO" id="GO:0043565">
    <property type="term" value="F:sequence-specific DNA binding"/>
    <property type="evidence" value="ECO:0007669"/>
    <property type="project" value="InterPro"/>
</dbReference>
<dbReference type="GO" id="GO:0043200">
    <property type="term" value="P:response to amino acid"/>
    <property type="evidence" value="ECO:0007669"/>
    <property type="project" value="TreeGrafter"/>
</dbReference>
<dbReference type="AlphaFoldDB" id="A0A4R5DBI1"/>
<dbReference type="PANTHER" id="PTHR30154">
    <property type="entry name" value="LEUCINE-RESPONSIVE REGULATORY PROTEIN"/>
    <property type="match status" value="1"/>
</dbReference>
<reference evidence="5 6" key="1">
    <citation type="submission" date="2019-03" db="EMBL/GenBank/DDBJ databases">
        <title>Draft genome sequences of novel Actinobacteria.</title>
        <authorList>
            <person name="Sahin N."/>
            <person name="Ay H."/>
            <person name="Saygin H."/>
        </authorList>
    </citation>
    <scope>NUCLEOTIDE SEQUENCE [LARGE SCALE GENOMIC DNA]</scope>
    <source>
        <strain evidence="5 6">5K138</strain>
    </source>
</reference>
<dbReference type="SMART" id="SM00344">
    <property type="entry name" value="HTH_ASNC"/>
    <property type="match status" value="2"/>
</dbReference>
<keyword evidence="3" id="KW-0804">Transcription</keyword>
<dbReference type="EMBL" id="SMKZ01000029">
    <property type="protein sequence ID" value="TDE07895.1"/>
    <property type="molecule type" value="Genomic_DNA"/>
</dbReference>
<dbReference type="InParanoid" id="A0A4R5DBI1"/>
<evidence type="ECO:0000313" key="5">
    <source>
        <dbReference type="EMBL" id="TDE07895.1"/>
    </source>
</evidence>
<dbReference type="SUPFAM" id="SSF46785">
    <property type="entry name" value="Winged helix' DNA-binding domain"/>
    <property type="match status" value="2"/>
</dbReference>
<evidence type="ECO:0000256" key="1">
    <source>
        <dbReference type="ARBA" id="ARBA00023015"/>
    </source>
</evidence>
<dbReference type="InterPro" id="IPR019888">
    <property type="entry name" value="Tscrpt_reg_AsnC-like"/>
</dbReference>
<dbReference type="InterPro" id="IPR011008">
    <property type="entry name" value="Dimeric_a/b-barrel"/>
</dbReference>
<evidence type="ECO:0000256" key="3">
    <source>
        <dbReference type="ARBA" id="ARBA00023163"/>
    </source>
</evidence>
<dbReference type="Gene3D" id="3.30.70.920">
    <property type="match status" value="2"/>
</dbReference>